<protein>
    <submittedName>
        <fullName evidence="2">Uncharacterized protein LOC106751232</fullName>
    </submittedName>
</protein>
<gene>
    <name evidence="2" type="primary">LOC106751232</name>
</gene>
<dbReference type="OrthoDB" id="8058917at2759"/>
<dbReference type="GeneID" id="106751232"/>
<dbReference type="RefSeq" id="XP_014487559.1">
    <property type="nucleotide sequence ID" value="XM_014632073.1"/>
</dbReference>
<proteinExistence type="predicted"/>
<organism evidence="1 2">
    <name type="scientific">Dinoponera quadriceps</name>
    <name type="common">South American ant</name>
    <dbReference type="NCBI Taxonomy" id="609295"/>
    <lineage>
        <taxon>Eukaryota</taxon>
        <taxon>Metazoa</taxon>
        <taxon>Ecdysozoa</taxon>
        <taxon>Arthropoda</taxon>
        <taxon>Hexapoda</taxon>
        <taxon>Insecta</taxon>
        <taxon>Pterygota</taxon>
        <taxon>Neoptera</taxon>
        <taxon>Endopterygota</taxon>
        <taxon>Hymenoptera</taxon>
        <taxon>Apocrita</taxon>
        <taxon>Aculeata</taxon>
        <taxon>Formicoidea</taxon>
        <taxon>Formicidae</taxon>
        <taxon>Ponerinae</taxon>
        <taxon>Ponerini</taxon>
        <taxon>Dinoponera</taxon>
    </lineage>
</organism>
<keyword evidence="1" id="KW-1185">Reference proteome</keyword>
<feature type="non-terminal residue" evidence="2">
    <location>
        <position position="1"/>
    </location>
</feature>
<dbReference type="AlphaFoldDB" id="A0A6P3YC72"/>
<evidence type="ECO:0000313" key="2">
    <source>
        <dbReference type="RefSeq" id="XP_014487559.1"/>
    </source>
</evidence>
<accession>A0A6P3YC72</accession>
<feature type="non-terminal residue" evidence="2">
    <location>
        <position position="108"/>
    </location>
</feature>
<reference evidence="2" key="1">
    <citation type="submission" date="2025-08" db="UniProtKB">
        <authorList>
            <consortium name="RefSeq"/>
        </authorList>
    </citation>
    <scope>IDENTIFICATION</scope>
</reference>
<sequence length="108" mass="12409">KWLDRAHGSLIFRLTQMLTDHGCFEENLRFIGWKRIEACRHCAADRDSSQHTLEYCPAWTVRRRDVVVVVGADLSFPSAICAMLRSKRNWTADSSFCKDQAGEGRVLH</sequence>
<evidence type="ECO:0000313" key="1">
    <source>
        <dbReference type="Proteomes" id="UP000515204"/>
    </source>
</evidence>
<name>A0A6P3YC72_DINQU</name>
<dbReference type="KEGG" id="dqu:106751232"/>
<dbReference type="Proteomes" id="UP000515204">
    <property type="component" value="Unplaced"/>
</dbReference>